<reference evidence="2 3" key="1">
    <citation type="submission" date="2021-03" db="EMBL/GenBank/DDBJ databases">
        <title>Rapid diversification of plasmids in a genus of pathogenic and nitrogen fixing bacteria.</title>
        <authorList>
            <person name="Weisberg A.J."/>
            <person name="Miller M."/>
            <person name="Ream W."/>
            <person name="Grunwald N.J."/>
            <person name="Chang J.H."/>
        </authorList>
    </citation>
    <scope>NUCLEOTIDE SEQUENCE [LARGE SCALE GENOMIC DNA]</scope>
    <source>
        <strain evidence="2 3">AF3.44</strain>
    </source>
</reference>
<dbReference type="Pfam" id="PF13343">
    <property type="entry name" value="SBP_bac_6"/>
    <property type="match status" value="1"/>
</dbReference>
<sequence length="358" mass="38325">MLGIEIGTGRFQGEDQVKALLAAFCAGVALWAYGAASAQPTQRLNILCAADDAWCAAMQKAYEQRSGTQTTMVRKSTGEILDQIRREKDAPTVDVWWGGTGDTHLQAASEKLLEAYASDRETELLPWAQNFFTMSGGQSAGIYAGALGFAYNSDLLKKEGLPVPSCWKDLIGESFQGRIMTGNPNSSGTAFTMLATLVQLFGEEEAFSYMKTLDRNISDYTSAGSAPVKAAAKGETVIGISFMHDAVTQKEAGAPLVIVAPCEGTGYEIGAVSIVRGTKNRDEACRFVDFALSPEGQATGAAAGQNQVPSNVRAKLPAGAPDLSLIKMVDYDFATFGTPEERRRLLGRFDTEIHPPSH</sequence>
<dbReference type="PANTHER" id="PTHR30006">
    <property type="entry name" value="THIAMINE-BINDING PERIPLASMIC PROTEIN-RELATED"/>
    <property type="match status" value="1"/>
</dbReference>
<name>A0ABX8TBJ3_9HYPH</name>
<organism evidence="2 3">
    <name type="scientific">Agrobacterium larrymoorei</name>
    <dbReference type="NCBI Taxonomy" id="160699"/>
    <lineage>
        <taxon>Bacteria</taxon>
        <taxon>Pseudomonadati</taxon>
        <taxon>Pseudomonadota</taxon>
        <taxon>Alphaproteobacteria</taxon>
        <taxon>Hyphomicrobiales</taxon>
        <taxon>Rhizobiaceae</taxon>
        <taxon>Rhizobium/Agrobacterium group</taxon>
        <taxon>Agrobacterium</taxon>
    </lineage>
</organism>
<dbReference type="CDD" id="cd13544">
    <property type="entry name" value="PBP2_Fbp_like_1"/>
    <property type="match status" value="1"/>
</dbReference>
<gene>
    <name evidence="2" type="ORF">J5285_21605</name>
</gene>
<keyword evidence="3" id="KW-1185">Reference proteome</keyword>
<evidence type="ECO:0000256" key="1">
    <source>
        <dbReference type="ARBA" id="ARBA00022729"/>
    </source>
</evidence>
<dbReference type="EMBL" id="CP072168">
    <property type="protein sequence ID" value="QYA09939.1"/>
    <property type="molecule type" value="Genomic_DNA"/>
</dbReference>
<evidence type="ECO:0000313" key="3">
    <source>
        <dbReference type="Proteomes" id="UP000826513"/>
    </source>
</evidence>
<dbReference type="InterPro" id="IPR026045">
    <property type="entry name" value="Ferric-bd"/>
</dbReference>
<accession>A0ABX8TBJ3</accession>
<dbReference type="Gene3D" id="3.40.190.10">
    <property type="entry name" value="Periplasmic binding protein-like II"/>
    <property type="match status" value="2"/>
</dbReference>
<evidence type="ECO:0000313" key="2">
    <source>
        <dbReference type="EMBL" id="QYA09939.1"/>
    </source>
</evidence>
<proteinExistence type="predicted"/>
<dbReference type="PANTHER" id="PTHR30006:SF2">
    <property type="entry name" value="ABC TRANSPORTER SUBSTRATE-BINDING PROTEIN"/>
    <property type="match status" value="1"/>
</dbReference>
<dbReference type="PIRSF" id="PIRSF002825">
    <property type="entry name" value="CfbpA"/>
    <property type="match status" value="1"/>
</dbReference>
<keyword evidence="1" id="KW-0732">Signal</keyword>
<dbReference type="SUPFAM" id="SSF53850">
    <property type="entry name" value="Periplasmic binding protein-like II"/>
    <property type="match status" value="1"/>
</dbReference>
<dbReference type="Proteomes" id="UP000826513">
    <property type="component" value="Chromosome 2"/>
</dbReference>
<protein>
    <submittedName>
        <fullName evidence="2">ABC transporter substrate-binding protein</fullName>
    </submittedName>
</protein>